<name>A0A8T0WIP4_PANVG</name>
<dbReference type="EMBL" id="CM029039">
    <property type="protein sequence ID" value="KAG2647036.1"/>
    <property type="molecule type" value="Genomic_DNA"/>
</dbReference>
<feature type="compositionally biased region" description="Polar residues" evidence="1">
    <location>
        <begin position="197"/>
        <end position="210"/>
    </location>
</feature>
<keyword evidence="3" id="KW-1185">Reference proteome</keyword>
<organism evidence="2 3">
    <name type="scientific">Panicum virgatum</name>
    <name type="common">Blackwell switchgrass</name>
    <dbReference type="NCBI Taxonomy" id="38727"/>
    <lineage>
        <taxon>Eukaryota</taxon>
        <taxon>Viridiplantae</taxon>
        <taxon>Streptophyta</taxon>
        <taxon>Embryophyta</taxon>
        <taxon>Tracheophyta</taxon>
        <taxon>Spermatophyta</taxon>
        <taxon>Magnoliopsida</taxon>
        <taxon>Liliopsida</taxon>
        <taxon>Poales</taxon>
        <taxon>Poaceae</taxon>
        <taxon>PACMAD clade</taxon>
        <taxon>Panicoideae</taxon>
        <taxon>Panicodae</taxon>
        <taxon>Paniceae</taxon>
        <taxon>Panicinae</taxon>
        <taxon>Panicum</taxon>
        <taxon>Panicum sect. Hiantes</taxon>
    </lineage>
</organism>
<accession>A0A8T0WIP4</accession>
<evidence type="ECO:0000256" key="1">
    <source>
        <dbReference type="SAM" id="MobiDB-lite"/>
    </source>
</evidence>
<sequence>MAPVLFLSGEAGSPPAWWENISLSWLRPAGPASHSPSPPPMANSLLAPSASTGVQLCNSPSGLAVSSHTSTLPRSQYLRSVKGRLNVQEGEGRTSKKRKSPYTTLLLFRSPLSRMLLSPQLRSPTTGHGRSPLATRCSRAVNDIDLNLDVYEDASENAQSGFIDGADPQVREEDENESNIGDVFSDGADPHAHQENENNSNTGVDLQAQENARRRVVVPNEK</sequence>
<gene>
    <name evidence="2" type="ORF">PVAP13_2KG536960</name>
</gene>
<dbReference type="EMBL" id="CM029039">
    <property type="protein sequence ID" value="KAG2647037.1"/>
    <property type="molecule type" value="Genomic_DNA"/>
</dbReference>
<protein>
    <submittedName>
        <fullName evidence="2">Uncharacterized protein</fullName>
    </submittedName>
</protein>
<dbReference type="AlphaFoldDB" id="A0A8T0WIP4"/>
<feature type="region of interest" description="Disordered" evidence="1">
    <location>
        <begin position="78"/>
        <end position="101"/>
    </location>
</feature>
<proteinExistence type="predicted"/>
<evidence type="ECO:0000313" key="2">
    <source>
        <dbReference type="EMBL" id="KAG2647038.1"/>
    </source>
</evidence>
<dbReference type="EMBL" id="CM029039">
    <property type="protein sequence ID" value="KAG2647034.1"/>
    <property type="molecule type" value="Genomic_DNA"/>
</dbReference>
<dbReference type="OrthoDB" id="10644243at2759"/>
<feature type="region of interest" description="Disordered" evidence="1">
    <location>
        <begin position="159"/>
        <end position="222"/>
    </location>
</feature>
<comment type="caution">
    <text evidence="2">The sequence shown here is derived from an EMBL/GenBank/DDBJ whole genome shotgun (WGS) entry which is preliminary data.</text>
</comment>
<dbReference type="EMBL" id="CM029039">
    <property type="protein sequence ID" value="KAG2647038.1"/>
    <property type="molecule type" value="Genomic_DNA"/>
</dbReference>
<evidence type="ECO:0000313" key="3">
    <source>
        <dbReference type="Proteomes" id="UP000823388"/>
    </source>
</evidence>
<dbReference type="EMBL" id="CM029039">
    <property type="protein sequence ID" value="KAG2647035.1"/>
    <property type="molecule type" value="Genomic_DNA"/>
</dbReference>
<reference evidence="2" key="1">
    <citation type="submission" date="2020-05" db="EMBL/GenBank/DDBJ databases">
        <title>WGS assembly of Panicum virgatum.</title>
        <authorList>
            <person name="Lovell J.T."/>
            <person name="Jenkins J."/>
            <person name="Shu S."/>
            <person name="Juenger T.E."/>
            <person name="Schmutz J."/>
        </authorList>
    </citation>
    <scope>NUCLEOTIDE SEQUENCE</scope>
    <source>
        <strain evidence="2">AP13</strain>
    </source>
</reference>
<dbReference type="Proteomes" id="UP000823388">
    <property type="component" value="Chromosome 2K"/>
</dbReference>